<dbReference type="Proteomes" id="UP000008980">
    <property type="component" value="Chromosome 9"/>
</dbReference>
<dbReference type="AlphaFoldDB" id="E9BA00"/>
<name>E9BA00_LEIDO</name>
<proteinExistence type="predicted"/>
<keyword evidence="1" id="KW-0648">Protein biosynthesis</keyword>
<dbReference type="VEuPathDB" id="TriTrypDB:LdBPK_091140.1"/>
<feature type="non-terminal residue" evidence="1">
    <location>
        <position position="67"/>
    </location>
</feature>
<reference evidence="2" key="2">
    <citation type="submission" date="2011-02" db="EMBL/GenBank/DDBJ databases">
        <title>Whole genome sequencing of Leishmania donovani clinical lines reveals dynamic variation related to drug resistance.</title>
        <authorList>
            <person name="Downing T."/>
            <person name="Imamura H."/>
            <person name="Sanders M."/>
            <person name="Decuypere S."/>
            <person name="Hertz-Fowler C."/>
            <person name="Clark T.G."/>
            <person name="Rijal S."/>
            <person name="Sundar S."/>
            <person name="Quail M.A."/>
            <person name="De Doncker S."/>
            <person name="Maes I."/>
            <person name="Vanaerschot M."/>
            <person name="Stark O."/>
            <person name="Schonian G."/>
            <person name="Dujardin J.C."/>
            <person name="Berriman M."/>
        </authorList>
    </citation>
    <scope>NUCLEOTIDE SEQUENCE [LARGE SCALE GENOMIC DNA]</scope>
    <source>
        <strain evidence="2">BPK282A1</strain>
    </source>
</reference>
<dbReference type="KEGG" id="ldo:LDBPK_091140"/>
<dbReference type="GO" id="GO:0003743">
    <property type="term" value="F:translation initiation factor activity"/>
    <property type="evidence" value="ECO:0007669"/>
    <property type="project" value="UniProtKB-KW"/>
</dbReference>
<dbReference type="GeneID" id="13392127"/>
<organism evidence="1 2">
    <name type="scientific">Leishmania donovani</name>
    <dbReference type="NCBI Taxonomy" id="5661"/>
    <lineage>
        <taxon>Eukaryota</taxon>
        <taxon>Discoba</taxon>
        <taxon>Euglenozoa</taxon>
        <taxon>Kinetoplastea</taxon>
        <taxon>Metakinetoplastina</taxon>
        <taxon>Trypanosomatida</taxon>
        <taxon>Trypanosomatidae</taxon>
        <taxon>Leishmaniinae</taxon>
        <taxon>Leishmania</taxon>
    </lineage>
</organism>
<keyword evidence="1" id="KW-0396">Initiation factor</keyword>
<dbReference type="EMBL" id="FR799596">
    <property type="protein sequence ID" value="CBZ32073.1"/>
    <property type="molecule type" value="Genomic_DNA"/>
</dbReference>
<protein>
    <submittedName>
        <fullName evidence="1">Translation initiation factor EIF-2B gamma subunit, putative</fullName>
    </submittedName>
</protein>
<reference evidence="1 2" key="1">
    <citation type="journal article" date="2011" name="Genome Res.">
        <title>Whole genome sequencing of multiple Leishmania donovani clinical isolates provides insights into population structure and mechanisms of drug resistance.</title>
        <authorList>
            <person name="Downing T."/>
            <person name="Imamura H."/>
            <person name="Decuypere S."/>
            <person name="Clark T.G."/>
            <person name="Coombs G.H."/>
            <person name="Cotton J.A."/>
            <person name="Hilley J.D."/>
            <person name="de Doncker S."/>
            <person name="Maes I."/>
            <person name="Mottram J.C."/>
            <person name="Quail M.A."/>
            <person name="Rijal S."/>
            <person name="Sanders M."/>
            <person name="Schonian G."/>
            <person name="Stark O."/>
            <person name="Sundar S."/>
            <person name="Vanaerschot M."/>
            <person name="Hertz-Fowler C."/>
            <person name="Dujardin J.C."/>
            <person name="Berriman M."/>
        </authorList>
    </citation>
    <scope>NUCLEOTIDE SEQUENCE [LARGE SCALE GENOMIC DNA]</scope>
    <source>
        <strain evidence="1 2">BPK282A1</strain>
    </source>
</reference>
<evidence type="ECO:0000313" key="1">
    <source>
        <dbReference type="EMBL" id="CBZ32073.1"/>
    </source>
</evidence>
<dbReference type="RefSeq" id="XP_003858793.1">
    <property type="nucleotide sequence ID" value="XM_003858745.1"/>
</dbReference>
<gene>
    <name evidence="1" type="ORF">LDBPK_091140</name>
</gene>
<evidence type="ECO:0000313" key="2">
    <source>
        <dbReference type="Proteomes" id="UP000008980"/>
    </source>
</evidence>
<accession>E9BA00</accession>
<sequence length="67" mass="7439">MQRPLYALRLCTWLRRRCRSHPSPPVVARVYAPSSRRSPIHEGDAAPLPIDISCMCGPPPPLLSPPP</sequence>